<dbReference type="Proteomes" id="UP001163981">
    <property type="component" value="Chromosome"/>
</dbReference>
<accession>A0ABY6NPS6</accession>
<organism evidence="1 2">
    <name type="scientific">Salinimicrobium tongyeongense</name>
    <dbReference type="NCBI Taxonomy" id="2809707"/>
    <lineage>
        <taxon>Bacteria</taxon>
        <taxon>Pseudomonadati</taxon>
        <taxon>Bacteroidota</taxon>
        <taxon>Flavobacteriia</taxon>
        <taxon>Flavobacteriales</taxon>
        <taxon>Flavobacteriaceae</taxon>
        <taxon>Salinimicrobium</taxon>
    </lineage>
</organism>
<dbReference type="RefSeq" id="WP_265163169.1">
    <property type="nucleotide sequence ID" value="NZ_CP069620.1"/>
</dbReference>
<protein>
    <submittedName>
        <fullName evidence="1">CDP-glycerol glycerophosphotransferase family protein</fullName>
    </submittedName>
</protein>
<dbReference type="InterPro" id="IPR043148">
    <property type="entry name" value="TagF_C"/>
</dbReference>
<name>A0ABY6NPS6_9FLAO</name>
<dbReference type="InterPro" id="IPR007554">
    <property type="entry name" value="Glycerophosphate_synth"/>
</dbReference>
<keyword evidence="2" id="KW-1185">Reference proteome</keyword>
<proteinExistence type="predicted"/>
<evidence type="ECO:0000313" key="2">
    <source>
        <dbReference type="Proteomes" id="UP001163981"/>
    </source>
</evidence>
<gene>
    <name evidence="1" type="ORF">JRG66_12770</name>
</gene>
<dbReference type="Pfam" id="PF04464">
    <property type="entry name" value="Glyphos_transf"/>
    <property type="match status" value="1"/>
</dbReference>
<dbReference type="EMBL" id="CP069620">
    <property type="protein sequence ID" value="UZH54833.1"/>
    <property type="molecule type" value="Genomic_DNA"/>
</dbReference>
<dbReference type="Gene3D" id="3.40.50.12580">
    <property type="match status" value="1"/>
</dbReference>
<reference evidence="1" key="1">
    <citation type="submission" date="2021-02" db="EMBL/GenBank/DDBJ databases">
        <title>Salinimicrobium sp. nov. isolated from seawater in Tongyeong, Republic of Korea.</title>
        <authorList>
            <person name="Lee S.-J."/>
        </authorList>
    </citation>
    <scope>NUCLEOTIDE SEQUENCE</scope>
    <source>
        <strain evidence="1">HN-2-9-2</strain>
    </source>
</reference>
<evidence type="ECO:0000313" key="1">
    <source>
        <dbReference type="EMBL" id="UZH54833.1"/>
    </source>
</evidence>
<sequence>MKKKYKVAFLFLDEIHHLYHFITVATELAKEQEVHVLTHPQVNSLLYSSLQSLEAGEKVKVEELKTSAFRAITDKLKGRDLPRKGFWLKKNMKYLLQFDALVFTDYFHHYLLKSRQNSTPKLIKFPHGAPGRAYIFNKNQLDFDFQLLSGKFQFEEYQKRNLLGNHPAVVGYPKADFLKNRTSKDIFSNNKPTVLYNPHFDPALSSWKKTGLDVLEFFYQNKEYNVIFAPHLHLFQKKKGGEDSSTIPEKFFKSENIHIDLGSEASVDMSYVSNADIYLGDVSSQVFEFIINPRPCIFLNPYDFAYEDDIAFRFWQAGQVIQSANELEQALRKATTQFDRFKPVQERMNEENFYSEDNSTATQRAARAITEFLDKEIS</sequence>